<evidence type="ECO:0000256" key="10">
    <source>
        <dbReference type="SAM" id="Phobius"/>
    </source>
</evidence>
<dbReference type="OrthoDB" id="1523646at2"/>
<dbReference type="Gene3D" id="3.30.565.10">
    <property type="entry name" value="Histidine kinase-like ATPase, C-terminal domain"/>
    <property type="match status" value="1"/>
</dbReference>
<feature type="transmembrane region" description="Helical" evidence="10">
    <location>
        <begin position="311"/>
        <end position="333"/>
    </location>
</feature>
<keyword evidence="5" id="KW-0547">Nucleotide-binding</keyword>
<dbReference type="InterPro" id="IPR011712">
    <property type="entry name" value="Sig_transdc_His_kin_sub3_dim/P"/>
</dbReference>
<dbReference type="EMBL" id="STFF01000002">
    <property type="protein sequence ID" value="THU39924.1"/>
    <property type="molecule type" value="Genomic_DNA"/>
</dbReference>
<dbReference type="Gene3D" id="1.20.5.1930">
    <property type="match status" value="1"/>
</dbReference>
<dbReference type="Pfam" id="PF07695">
    <property type="entry name" value="7TMR-DISM_7TM"/>
    <property type="match status" value="1"/>
</dbReference>
<dbReference type="AlphaFoldDB" id="A0A4S8I0C8"/>
<proteinExistence type="predicted"/>
<dbReference type="PANTHER" id="PTHR24421:SF10">
    <property type="entry name" value="NITRATE_NITRITE SENSOR PROTEIN NARQ"/>
    <property type="match status" value="1"/>
</dbReference>
<keyword evidence="13" id="KW-1185">Reference proteome</keyword>
<evidence type="ECO:0000313" key="13">
    <source>
        <dbReference type="Proteomes" id="UP000306918"/>
    </source>
</evidence>
<comment type="catalytic activity">
    <reaction evidence="1">
        <text>ATP + protein L-histidine = ADP + protein N-phospho-L-histidine.</text>
        <dbReference type="EC" id="2.7.13.3"/>
    </reaction>
</comment>
<dbReference type="EC" id="2.7.13.3" evidence="2"/>
<name>A0A4S8I0C8_9BACT</name>
<dbReference type="SUPFAM" id="SSF55874">
    <property type="entry name" value="ATPase domain of HSP90 chaperone/DNA topoisomerase II/histidine kinase"/>
    <property type="match status" value="1"/>
</dbReference>
<organism evidence="12 13">
    <name type="scientific">Niastella caeni</name>
    <dbReference type="NCBI Taxonomy" id="2569763"/>
    <lineage>
        <taxon>Bacteria</taxon>
        <taxon>Pseudomonadati</taxon>
        <taxon>Bacteroidota</taxon>
        <taxon>Chitinophagia</taxon>
        <taxon>Chitinophagales</taxon>
        <taxon>Chitinophagaceae</taxon>
        <taxon>Niastella</taxon>
    </lineage>
</organism>
<keyword evidence="8" id="KW-0902">Two-component regulatory system</keyword>
<dbReference type="SMART" id="SM00387">
    <property type="entry name" value="HATPase_c"/>
    <property type="match status" value="1"/>
</dbReference>
<reference evidence="12 13" key="1">
    <citation type="submission" date="2019-04" db="EMBL/GenBank/DDBJ databases">
        <title>Niastella caeni sp. nov., isolated from activated sludge.</title>
        <authorList>
            <person name="Sheng M."/>
        </authorList>
    </citation>
    <scope>NUCLEOTIDE SEQUENCE [LARGE SCALE GENOMIC DNA]</scope>
    <source>
        <strain evidence="12 13">HX-2-15</strain>
    </source>
</reference>
<dbReference type="Pfam" id="PF07730">
    <property type="entry name" value="HisKA_3"/>
    <property type="match status" value="1"/>
</dbReference>
<dbReference type="InterPro" id="IPR003594">
    <property type="entry name" value="HATPase_dom"/>
</dbReference>
<evidence type="ECO:0000256" key="2">
    <source>
        <dbReference type="ARBA" id="ARBA00012438"/>
    </source>
</evidence>
<evidence type="ECO:0000256" key="4">
    <source>
        <dbReference type="ARBA" id="ARBA00022679"/>
    </source>
</evidence>
<dbReference type="InterPro" id="IPR011623">
    <property type="entry name" value="7TMR_DISM_rcpt_extracell_dom1"/>
</dbReference>
<evidence type="ECO:0000256" key="7">
    <source>
        <dbReference type="ARBA" id="ARBA00022840"/>
    </source>
</evidence>
<dbReference type="InterPro" id="IPR050482">
    <property type="entry name" value="Sensor_HK_TwoCompSys"/>
</dbReference>
<feature type="transmembrane region" description="Helical" evidence="10">
    <location>
        <begin position="278"/>
        <end position="299"/>
    </location>
</feature>
<dbReference type="GO" id="GO:0046983">
    <property type="term" value="F:protein dimerization activity"/>
    <property type="evidence" value="ECO:0007669"/>
    <property type="project" value="InterPro"/>
</dbReference>
<keyword evidence="6 12" id="KW-0418">Kinase</keyword>
<evidence type="ECO:0000256" key="5">
    <source>
        <dbReference type="ARBA" id="ARBA00022741"/>
    </source>
</evidence>
<keyword evidence="4" id="KW-0808">Transferase</keyword>
<dbReference type="GO" id="GO:0005524">
    <property type="term" value="F:ATP binding"/>
    <property type="evidence" value="ECO:0007669"/>
    <property type="project" value="UniProtKB-KW"/>
</dbReference>
<keyword evidence="10" id="KW-0812">Transmembrane</keyword>
<evidence type="ECO:0000256" key="3">
    <source>
        <dbReference type="ARBA" id="ARBA00022553"/>
    </source>
</evidence>
<keyword evidence="9" id="KW-0175">Coiled coil</keyword>
<dbReference type="PANTHER" id="PTHR24421">
    <property type="entry name" value="NITRATE/NITRITE SENSOR PROTEIN NARX-RELATED"/>
    <property type="match status" value="1"/>
</dbReference>
<dbReference type="InterPro" id="IPR005467">
    <property type="entry name" value="His_kinase_dom"/>
</dbReference>
<feature type="domain" description="Histidine kinase" evidence="11">
    <location>
        <begin position="475"/>
        <end position="661"/>
    </location>
</feature>
<feature type="transmembrane region" description="Helical" evidence="10">
    <location>
        <begin position="345"/>
        <end position="363"/>
    </location>
</feature>
<evidence type="ECO:0000256" key="8">
    <source>
        <dbReference type="ARBA" id="ARBA00023012"/>
    </source>
</evidence>
<protein>
    <recommendedName>
        <fullName evidence="2">histidine kinase</fullName>
        <ecNumber evidence="2">2.7.13.3</ecNumber>
    </recommendedName>
</protein>
<feature type="coiled-coil region" evidence="9">
    <location>
        <begin position="434"/>
        <end position="468"/>
    </location>
</feature>
<feature type="transmembrane region" description="Helical" evidence="10">
    <location>
        <begin position="411"/>
        <end position="430"/>
    </location>
</feature>
<dbReference type="CDD" id="cd16917">
    <property type="entry name" value="HATPase_UhpB-NarQ-NarX-like"/>
    <property type="match status" value="1"/>
</dbReference>
<evidence type="ECO:0000256" key="6">
    <source>
        <dbReference type="ARBA" id="ARBA00022777"/>
    </source>
</evidence>
<evidence type="ECO:0000256" key="1">
    <source>
        <dbReference type="ARBA" id="ARBA00000085"/>
    </source>
</evidence>
<feature type="transmembrane region" description="Helical" evidence="10">
    <location>
        <begin position="244"/>
        <end position="266"/>
    </location>
</feature>
<accession>A0A4S8I0C8</accession>
<dbReference type="PROSITE" id="PS50109">
    <property type="entry name" value="HIS_KIN"/>
    <property type="match status" value="1"/>
</dbReference>
<keyword evidence="3" id="KW-0597">Phosphoprotein</keyword>
<keyword evidence="7" id="KW-0067">ATP-binding</keyword>
<dbReference type="Pfam" id="PF02518">
    <property type="entry name" value="HATPase_c"/>
    <property type="match status" value="1"/>
</dbReference>
<feature type="transmembrane region" description="Helical" evidence="10">
    <location>
        <begin position="216"/>
        <end position="237"/>
    </location>
</feature>
<dbReference type="GO" id="GO:0000155">
    <property type="term" value="F:phosphorelay sensor kinase activity"/>
    <property type="evidence" value="ECO:0007669"/>
    <property type="project" value="InterPro"/>
</dbReference>
<gene>
    <name evidence="12" type="ORF">FAM09_08500</name>
</gene>
<dbReference type="GO" id="GO:0016020">
    <property type="term" value="C:membrane"/>
    <property type="evidence" value="ECO:0007669"/>
    <property type="project" value="InterPro"/>
</dbReference>
<dbReference type="InterPro" id="IPR036890">
    <property type="entry name" value="HATPase_C_sf"/>
</dbReference>
<evidence type="ECO:0000259" key="11">
    <source>
        <dbReference type="PROSITE" id="PS50109"/>
    </source>
</evidence>
<keyword evidence="10" id="KW-1133">Transmembrane helix</keyword>
<evidence type="ECO:0000256" key="9">
    <source>
        <dbReference type="SAM" id="Coils"/>
    </source>
</evidence>
<dbReference type="Proteomes" id="UP000306918">
    <property type="component" value="Unassembled WGS sequence"/>
</dbReference>
<sequence>MSTTSHPRFVSTNTTCRYPFSKAIKHTYFFILLFCFATNSYAQWADSMIIDVATIRYHKSLYKQSLFLSRPKNQVPDAGIVNLPFKLSPGTYLPHDLPGNLIEQDCFLKFVVKNTADTAISVCFTPGSYIRTITLFKSQLDNIPGTFARLPDSLSTDKRFAGVKQLQLQPHEQAIYYCRFNFVRTNVSSLAPRLVMHDYLQQWRISQRDRDNLLDVFTYTVSGILLFMIFYSLAVYIQSRNKEFLFYACYTFLTCSLLFLKSYLNVSASAFNYFYEEYLDFMILTASVVSYMVFMRKFINSKEHYPRLDKYIHFACLLLIGSSIVFSVIYFFTDWYIFLNILENFVIKQFFFITGVFFIIYSIKKKNTLLNYLAAGNASLVVFSVISYIILVTGWKFVKADVASIFNRALFYYEIGLVLELGFFLSGLAYKNRRDIIERVKERERLKLENERKEFEKQMAVMAAKQEERNRISADMHDELGSGVTAIRLMSEIMKSRLKGDVVPELEKISNSANELLGKMNTIIWTMKSSNDTLESLIAYIRAHAIEYFDSTPIECRVQLPALIPQAEVSGEKRRNIFLSIKEALNNAMKHSQASQIHISISTNDKWLMIKVTDNGVGIDADKLRRFGNGLSNMRRRMESIDGSFKIESDKNCVLTFEAPI</sequence>
<keyword evidence="10" id="KW-0472">Membrane</keyword>
<feature type="transmembrane region" description="Helical" evidence="10">
    <location>
        <begin position="370"/>
        <end position="391"/>
    </location>
</feature>
<evidence type="ECO:0000313" key="12">
    <source>
        <dbReference type="EMBL" id="THU39924.1"/>
    </source>
</evidence>
<comment type="caution">
    <text evidence="12">The sequence shown here is derived from an EMBL/GenBank/DDBJ whole genome shotgun (WGS) entry which is preliminary data.</text>
</comment>